<evidence type="ECO:0000256" key="2">
    <source>
        <dbReference type="SAM" id="MobiDB-lite"/>
    </source>
</evidence>
<dbReference type="InterPro" id="IPR029058">
    <property type="entry name" value="AB_hydrolase_fold"/>
</dbReference>
<accession>A0A7J7HS95</accession>
<dbReference type="EMBL" id="JACBKZ010000003">
    <property type="protein sequence ID" value="KAF5955743.1"/>
    <property type="molecule type" value="Genomic_DNA"/>
</dbReference>
<comment type="similarity">
    <text evidence="1">Belongs to the peptidase S33 family. ABHD4/ABHD5 subfamily.</text>
</comment>
<sequence>MNFSRLRSSNLLQTMAEDMRSSAAAARHHIKKGFKIAVALRSSLDPYIHQSHHRRRGTPPLFSQDSVYSRTGSGPPGSKIRWFRSTSDEPRFINTVTFDSKEGSPTLVMVHGYAASQGFFFRNFDALAKHFRVIAVDQLGWGGSSRPDFTCKSTEGIGPFGPDMVRKYTSARFGSYSTGQVLNEEESKLLSEYVYHTLAAKASGELCLKYIFAFGAFTRVPLLESASEWKVPTTFIYGYEDWMSYEGAQDARKHMKVPCEIMRVPQAGHFVFIDNPTAFHSAVLYGCRKFLSPDQVNDTLPEGLTAA</sequence>
<organism evidence="4 5">
    <name type="scientific">Camellia sinensis</name>
    <name type="common">Tea plant</name>
    <name type="synonym">Thea sinensis</name>
    <dbReference type="NCBI Taxonomy" id="4442"/>
    <lineage>
        <taxon>Eukaryota</taxon>
        <taxon>Viridiplantae</taxon>
        <taxon>Streptophyta</taxon>
        <taxon>Embryophyta</taxon>
        <taxon>Tracheophyta</taxon>
        <taxon>Spermatophyta</taxon>
        <taxon>Magnoliopsida</taxon>
        <taxon>eudicotyledons</taxon>
        <taxon>Gunneridae</taxon>
        <taxon>Pentapetalae</taxon>
        <taxon>asterids</taxon>
        <taxon>Ericales</taxon>
        <taxon>Theaceae</taxon>
        <taxon>Camellia</taxon>
    </lineage>
</organism>
<feature type="compositionally biased region" description="Polar residues" evidence="2">
    <location>
        <begin position="61"/>
        <end position="72"/>
    </location>
</feature>
<dbReference type="PANTHER" id="PTHR42886">
    <property type="entry name" value="RE40534P-RELATED"/>
    <property type="match status" value="1"/>
</dbReference>
<dbReference type="SUPFAM" id="SSF53474">
    <property type="entry name" value="alpha/beta-Hydrolases"/>
    <property type="match status" value="1"/>
</dbReference>
<feature type="domain" description="AB hydrolase-1" evidence="3">
    <location>
        <begin position="105"/>
        <end position="148"/>
    </location>
</feature>
<dbReference type="AlphaFoldDB" id="A0A7J7HS95"/>
<dbReference type="Proteomes" id="UP000593564">
    <property type="component" value="Unassembled WGS sequence"/>
</dbReference>
<comment type="caution">
    <text evidence="4">The sequence shown here is derived from an EMBL/GenBank/DDBJ whole genome shotgun (WGS) entry which is preliminary data.</text>
</comment>
<reference evidence="5" key="1">
    <citation type="journal article" date="2020" name="Nat. Commun.">
        <title>Genome assembly of wild tea tree DASZ reveals pedigree and selection history of tea varieties.</title>
        <authorList>
            <person name="Zhang W."/>
            <person name="Zhang Y."/>
            <person name="Qiu H."/>
            <person name="Guo Y."/>
            <person name="Wan H."/>
            <person name="Zhang X."/>
            <person name="Scossa F."/>
            <person name="Alseekh S."/>
            <person name="Zhang Q."/>
            <person name="Wang P."/>
            <person name="Xu L."/>
            <person name="Schmidt M.H."/>
            <person name="Jia X."/>
            <person name="Li D."/>
            <person name="Zhu A."/>
            <person name="Guo F."/>
            <person name="Chen W."/>
            <person name="Ni D."/>
            <person name="Usadel B."/>
            <person name="Fernie A.R."/>
            <person name="Wen W."/>
        </authorList>
    </citation>
    <scope>NUCLEOTIDE SEQUENCE [LARGE SCALE GENOMIC DNA]</scope>
    <source>
        <strain evidence="5">cv. G240</strain>
    </source>
</reference>
<dbReference type="InterPro" id="IPR000073">
    <property type="entry name" value="AB_hydrolase_1"/>
</dbReference>
<dbReference type="Pfam" id="PF00561">
    <property type="entry name" value="Abhydrolase_1"/>
    <property type="match status" value="1"/>
</dbReference>
<proteinExistence type="inferred from homology"/>
<evidence type="ECO:0000256" key="1">
    <source>
        <dbReference type="ARBA" id="ARBA00038097"/>
    </source>
</evidence>
<gene>
    <name evidence="4" type="ORF">HYC85_008599</name>
</gene>
<dbReference type="PANTHER" id="PTHR42886:SF29">
    <property type="entry name" value="PUMMELIG, ISOFORM A"/>
    <property type="match status" value="1"/>
</dbReference>
<keyword evidence="5" id="KW-1185">Reference proteome</keyword>
<dbReference type="Gene3D" id="3.40.50.1820">
    <property type="entry name" value="alpha/beta hydrolase"/>
    <property type="match status" value="2"/>
</dbReference>
<dbReference type="GO" id="GO:0004623">
    <property type="term" value="F:phospholipase A2 activity"/>
    <property type="evidence" value="ECO:0007669"/>
    <property type="project" value="TreeGrafter"/>
</dbReference>
<evidence type="ECO:0000313" key="4">
    <source>
        <dbReference type="EMBL" id="KAF5955743.1"/>
    </source>
</evidence>
<reference evidence="4 5" key="2">
    <citation type="submission" date="2020-07" db="EMBL/GenBank/DDBJ databases">
        <title>Genome assembly of wild tea tree DASZ reveals pedigree and selection history of tea varieties.</title>
        <authorList>
            <person name="Zhang W."/>
        </authorList>
    </citation>
    <scope>NUCLEOTIDE SEQUENCE [LARGE SCALE GENOMIC DNA]</scope>
    <source>
        <strain evidence="5">cv. G240</strain>
        <tissue evidence="4">Leaf</tissue>
    </source>
</reference>
<evidence type="ECO:0000313" key="5">
    <source>
        <dbReference type="Proteomes" id="UP000593564"/>
    </source>
</evidence>
<name>A0A7J7HS95_CAMSI</name>
<dbReference type="GO" id="GO:0006654">
    <property type="term" value="P:phosphatidic acid biosynthetic process"/>
    <property type="evidence" value="ECO:0007669"/>
    <property type="project" value="TreeGrafter"/>
</dbReference>
<dbReference type="GO" id="GO:0055088">
    <property type="term" value="P:lipid homeostasis"/>
    <property type="evidence" value="ECO:0007669"/>
    <property type="project" value="TreeGrafter"/>
</dbReference>
<evidence type="ECO:0000259" key="3">
    <source>
        <dbReference type="Pfam" id="PF00561"/>
    </source>
</evidence>
<feature type="region of interest" description="Disordered" evidence="2">
    <location>
        <begin position="50"/>
        <end position="76"/>
    </location>
</feature>
<protein>
    <recommendedName>
        <fullName evidence="3">AB hydrolase-1 domain-containing protein</fullName>
    </recommendedName>
</protein>
<dbReference type="GO" id="GO:0042171">
    <property type="term" value="F:lysophosphatidic acid acyltransferase activity"/>
    <property type="evidence" value="ECO:0007669"/>
    <property type="project" value="TreeGrafter"/>
</dbReference>